<evidence type="ECO:0000256" key="8">
    <source>
        <dbReference type="ARBA" id="ARBA00025046"/>
    </source>
</evidence>
<evidence type="ECO:0000256" key="12">
    <source>
        <dbReference type="ARBA" id="ARBA00047973"/>
    </source>
</evidence>
<evidence type="ECO:0000256" key="7">
    <source>
        <dbReference type="ARBA" id="ARBA00016549"/>
    </source>
</evidence>
<proteinExistence type="inferred from homology"/>
<evidence type="ECO:0000256" key="5">
    <source>
        <dbReference type="ARBA" id="ARBA00012213"/>
    </source>
</evidence>
<comment type="cofactor">
    <cofactor evidence="2">
        <name>a divalent metal cation</name>
        <dbReference type="ChEBI" id="CHEBI:60240"/>
    </cofactor>
</comment>
<dbReference type="GO" id="GO:0008948">
    <property type="term" value="F:oxaloacetate decarboxylase activity"/>
    <property type="evidence" value="ECO:0007669"/>
    <property type="project" value="UniProtKB-EC"/>
</dbReference>
<dbReference type="Pfam" id="PF03737">
    <property type="entry name" value="RraA-like"/>
    <property type="match status" value="1"/>
</dbReference>
<comment type="caution">
    <text evidence="14">The sequence shown here is derived from an EMBL/GenBank/DDBJ whole genome shotgun (WGS) entry which is preliminary data.</text>
</comment>
<dbReference type="AlphaFoldDB" id="A0A542YAC4"/>
<accession>A0A542YAC4</accession>
<feature type="binding site" evidence="13">
    <location>
        <position position="108"/>
    </location>
    <ligand>
        <name>Mg(2+)</name>
        <dbReference type="ChEBI" id="CHEBI:18420"/>
    </ligand>
</feature>
<evidence type="ECO:0000256" key="2">
    <source>
        <dbReference type="ARBA" id="ARBA00001968"/>
    </source>
</evidence>
<evidence type="ECO:0000313" key="15">
    <source>
        <dbReference type="Proteomes" id="UP000317998"/>
    </source>
</evidence>
<evidence type="ECO:0000256" key="9">
    <source>
        <dbReference type="ARBA" id="ARBA00029596"/>
    </source>
</evidence>
<dbReference type="RefSeq" id="WP_141881556.1">
    <property type="nucleotide sequence ID" value="NZ_VFOM01000003.1"/>
</dbReference>
<feature type="binding site" evidence="13">
    <location>
        <begin position="85"/>
        <end position="88"/>
    </location>
    <ligand>
        <name>substrate</name>
    </ligand>
</feature>
<dbReference type="EC" id="4.1.3.17" evidence="5"/>
<evidence type="ECO:0000256" key="6">
    <source>
        <dbReference type="ARBA" id="ARBA00012947"/>
    </source>
</evidence>
<evidence type="ECO:0000256" key="13">
    <source>
        <dbReference type="PIRSR" id="PIRSR605493-1"/>
    </source>
</evidence>
<evidence type="ECO:0000256" key="10">
    <source>
        <dbReference type="ARBA" id="ARBA00030169"/>
    </source>
</evidence>
<gene>
    <name evidence="14" type="ORF">FB562_2445</name>
</gene>
<keyword evidence="13" id="KW-0479">Metal-binding</keyword>
<dbReference type="Proteomes" id="UP000317998">
    <property type="component" value="Unassembled WGS sequence"/>
</dbReference>
<dbReference type="PANTHER" id="PTHR33254">
    <property type="entry name" value="4-HYDROXY-4-METHYL-2-OXOGLUTARATE ALDOLASE 3-RELATED"/>
    <property type="match status" value="1"/>
</dbReference>
<evidence type="ECO:0000256" key="11">
    <source>
        <dbReference type="ARBA" id="ARBA00032305"/>
    </source>
</evidence>
<dbReference type="CDD" id="cd16841">
    <property type="entry name" value="RraA_family"/>
    <property type="match status" value="1"/>
</dbReference>
<evidence type="ECO:0000256" key="3">
    <source>
        <dbReference type="ARBA" id="ARBA00008621"/>
    </source>
</evidence>
<dbReference type="GO" id="GO:0046872">
    <property type="term" value="F:metal ion binding"/>
    <property type="evidence" value="ECO:0007669"/>
    <property type="project" value="UniProtKB-KW"/>
</dbReference>
<comment type="subunit">
    <text evidence="4">Homotrimer.</text>
</comment>
<protein>
    <recommendedName>
        <fullName evidence="7">Putative 4-hydroxy-4-methyl-2-oxoglutarate aldolase</fullName>
        <ecNumber evidence="6">4.1.1.112</ecNumber>
        <ecNumber evidence="5">4.1.3.17</ecNumber>
    </recommendedName>
    <alternativeName>
        <fullName evidence="11">Oxaloacetate decarboxylase</fullName>
    </alternativeName>
    <alternativeName>
        <fullName evidence="9">Regulator of ribonuclease activity homolog</fullName>
    </alternativeName>
    <alternativeName>
        <fullName evidence="10">RraA-like protein</fullName>
    </alternativeName>
</protein>
<dbReference type="SUPFAM" id="SSF89562">
    <property type="entry name" value="RraA-like"/>
    <property type="match status" value="1"/>
</dbReference>
<keyword evidence="13" id="KW-0460">Magnesium</keyword>
<dbReference type="EMBL" id="VFOM01000003">
    <property type="protein sequence ID" value="TQL45035.1"/>
    <property type="molecule type" value="Genomic_DNA"/>
</dbReference>
<dbReference type="InterPro" id="IPR005493">
    <property type="entry name" value="RraA/RraA-like"/>
</dbReference>
<dbReference type="OrthoDB" id="943692at2"/>
<dbReference type="InterPro" id="IPR036704">
    <property type="entry name" value="RraA/RraA-like_sf"/>
</dbReference>
<evidence type="ECO:0000256" key="1">
    <source>
        <dbReference type="ARBA" id="ARBA00001342"/>
    </source>
</evidence>
<reference evidence="14 15" key="1">
    <citation type="submission" date="2019-06" db="EMBL/GenBank/DDBJ databases">
        <title>Sequencing the genomes of 1000 actinobacteria strains.</title>
        <authorList>
            <person name="Klenk H.-P."/>
        </authorList>
    </citation>
    <scope>NUCLEOTIDE SEQUENCE [LARGE SCALE GENOMIC DNA]</scope>
    <source>
        <strain evidence="14 15">DSM 26477</strain>
    </source>
</reference>
<comment type="similarity">
    <text evidence="3">Belongs to the class II aldolase/RraA-like family.</text>
</comment>
<comment type="function">
    <text evidence="8">Catalyzes the aldol cleavage of 4-hydroxy-4-methyl-2-oxoglutarate (HMG) into 2 molecules of pyruvate. Also contains a secondary oxaloacetate (OAA) decarboxylase activity due to the common pyruvate enolate transition state formed following C-C bond cleavage in the retro-aldol and decarboxylation reactions.</text>
</comment>
<sequence>MTAPETIAELARLGVATVYEAGGRTGLIDHEWKQLVPGVSVAGPARIALCGAGDNRAVHEAVALLQPGEILVLTMEEAAPVALIGDLLVTQIRRAGAAGVLVDAAVRDAADLATMGLPISARWVRARGATKSIRGQVDVPVTVGGATINPGDIVILDADGATVVAASQAESVLAASLKREQNEATARQRYLEGTLSYDQHGFREEDKDA</sequence>
<comment type="cofactor">
    <cofactor evidence="13">
        <name>Mg(2+)</name>
        <dbReference type="ChEBI" id="CHEBI:18420"/>
    </cofactor>
</comment>
<dbReference type="GO" id="GO:0047443">
    <property type="term" value="F:4-hydroxy-4-methyl-2-oxoglutarate aldolase activity"/>
    <property type="evidence" value="ECO:0007669"/>
    <property type="project" value="UniProtKB-EC"/>
</dbReference>
<dbReference type="PANTHER" id="PTHR33254:SF4">
    <property type="entry name" value="4-HYDROXY-4-METHYL-2-OXOGLUTARATE ALDOLASE 3-RELATED"/>
    <property type="match status" value="1"/>
</dbReference>
<comment type="catalytic activity">
    <reaction evidence="1">
        <text>4-hydroxy-4-methyl-2-oxoglutarate = 2 pyruvate</text>
        <dbReference type="Rhea" id="RHEA:22748"/>
        <dbReference type="ChEBI" id="CHEBI:15361"/>
        <dbReference type="ChEBI" id="CHEBI:58276"/>
        <dbReference type="EC" id="4.1.3.17"/>
    </reaction>
</comment>
<feature type="binding site" evidence="13">
    <location>
        <position position="107"/>
    </location>
    <ligand>
        <name>substrate</name>
    </ligand>
</feature>
<name>A0A542YAC4_9MICO</name>
<comment type="catalytic activity">
    <reaction evidence="12">
        <text>oxaloacetate + H(+) = pyruvate + CO2</text>
        <dbReference type="Rhea" id="RHEA:15641"/>
        <dbReference type="ChEBI" id="CHEBI:15361"/>
        <dbReference type="ChEBI" id="CHEBI:15378"/>
        <dbReference type="ChEBI" id="CHEBI:16452"/>
        <dbReference type="ChEBI" id="CHEBI:16526"/>
        <dbReference type="EC" id="4.1.1.112"/>
    </reaction>
</comment>
<evidence type="ECO:0000256" key="4">
    <source>
        <dbReference type="ARBA" id="ARBA00011233"/>
    </source>
</evidence>
<keyword evidence="15" id="KW-1185">Reference proteome</keyword>
<organism evidence="14 15">
    <name type="scientific">Homoserinimonas aerilata</name>
    <dbReference type="NCBI Taxonomy" id="1162970"/>
    <lineage>
        <taxon>Bacteria</taxon>
        <taxon>Bacillati</taxon>
        <taxon>Actinomycetota</taxon>
        <taxon>Actinomycetes</taxon>
        <taxon>Micrococcales</taxon>
        <taxon>Microbacteriaceae</taxon>
        <taxon>Homoserinimonas</taxon>
    </lineage>
</organism>
<evidence type="ECO:0000313" key="14">
    <source>
        <dbReference type="EMBL" id="TQL45035.1"/>
    </source>
</evidence>
<dbReference type="Gene3D" id="3.50.30.40">
    <property type="entry name" value="Ribonuclease E inhibitor RraA/RraA-like"/>
    <property type="match status" value="1"/>
</dbReference>
<dbReference type="EC" id="4.1.1.112" evidence="6"/>